<dbReference type="PIRSF" id="PIRSF005357">
    <property type="entry name" value="UCP005357"/>
    <property type="match status" value="1"/>
</dbReference>
<organism evidence="1 2">
    <name type="scientific">Tangfeifania diversioriginum</name>
    <dbReference type="NCBI Taxonomy" id="1168035"/>
    <lineage>
        <taxon>Bacteria</taxon>
        <taxon>Pseudomonadati</taxon>
        <taxon>Bacteroidota</taxon>
        <taxon>Bacteroidia</taxon>
        <taxon>Marinilabiliales</taxon>
        <taxon>Prolixibacteraceae</taxon>
        <taxon>Tangfeifania</taxon>
    </lineage>
</organism>
<dbReference type="AlphaFoldDB" id="A0A1M6NNE7"/>
<dbReference type="InterPro" id="IPR007152">
    <property type="entry name" value="DUF354"/>
</dbReference>
<sequence length="358" mass="41746">MRILIDIGHPAHVHYFRNFIKIMEAKGHNIFVVARDRECILDLLRTEEIAFFNRGKGASTLLGKILYVLQADLILLWQSLRFKPDLFLSHGSHYTMHIARLLKKPCIATGDSDHIKLNAKFLMPYLSDLLTPSVYKLNYGKKHIYFNAYMELLYLHRKYFQPQISIKKQLGINEKERFFLLRFVAWDAFHDSNQGGLSSIIKYKLIEKLSKHGRVIISSEGELPKKLRHLKANFKPYQFHDILAAADLCISEGATTASEAAILGTPVIYINSLQVTNCREQEDKYRLCYNYYHEEGLLDKVSELLQISNLKNKHLQSREKMLADKIDPTAFLTWFIENYPESQNIMRENPEYQNRFKG</sequence>
<dbReference type="Pfam" id="PF04007">
    <property type="entry name" value="DUF354"/>
    <property type="match status" value="1"/>
</dbReference>
<name>A0A1M6NNE7_9BACT</name>
<proteinExistence type="predicted"/>
<dbReference type="EMBL" id="FQZE01000044">
    <property type="protein sequence ID" value="SHJ97215.1"/>
    <property type="molecule type" value="Genomic_DNA"/>
</dbReference>
<dbReference type="OrthoDB" id="7058268at2"/>
<dbReference type="SUPFAM" id="SSF53756">
    <property type="entry name" value="UDP-Glycosyltransferase/glycogen phosphorylase"/>
    <property type="match status" value="1"/>
</dbReference>
<reference evidence="1 2" key="1">
    <citation type="submission" date="2016-11" db="EMBL/GenBank/DDBJ databases">
        <authorList>
            <person name="Jaros S."/>
            <person name="Januszkiewicz K."/>
            <person name="Wedrychowicz H."/>
        </authorList>
    </citation>
    <scope>NUCLEOTIDE SEQUENCE [LARGE SCALE GENOMIC DNA]</scope>
    <source>
        <strain evidence="1 2">DSM 27063</strain>
    </source>
</reference>
<dbReference type="Gene3D" id="3.40.50.2000">
    <property type="entry name" value="Glycogen Phosphorylase B"/>
    <property type="match status" value="1"/>
</dbReference>
<keyword evidence="2" id="KW-1185">Reference proteome</keyword>
<evidence type="ECO:0008006" key="3">
    <source>
        <dbReference type="Google" id="ProtNLM"/>
    </source>
</evidence>
<dbReference type="STRING" id="1168035.SAMN05444280_14416"/>
<dbReference type="Proteomes" id="UP000184050">
    <property type="component" value="Unassembled WGS sequence"/>
</dbReference>
<dbReference type="PANTHER" id="PTHR39662:SF1">
    <property type="entry name" value="DUF354 DOMAIN-CONTAINING PROTEIN"/>
    <property type="match status" value="1"/>
</dbReference>
<protein>
    <recommendedName>
        <fullName evidence="3">DUF354 domain-containing protein</fullName>
    </recommendedName>
</protein>
<dbReference type="PANTHER" id="PTHR39662">
    <property type="entry name" value="DUF354 DOMAIN-CONTAINING PROTEIN-RELATED"/>
    <property type="match status" value="1"/>
</dbReference>
<accession>A0A1M6NNE7</accession>
<evidence type="ECO:0000313" key="1">
    <source>
        <dbReference type="EMBL" id="SHJ97215.1"/>
    </source>
</evidence>
<gene>
    <name evidence="1" type="ORF">SAMN05444280_14416</name>
</gene>
<evidence type="ECO:0000313" key="2">
    <source>
        <dbReference type="Proteomes" id="UP000184050"/>
    </source>
</evidence>
<dbReference type="RefSeq" id="WP_073173608.1">
    <property type="nucleotide sequence ID" value="NZ_FQZE01000044.1"/>
</dbReference>